<evidence type="ECO:0008006" key="3">
    <source>
        <dbReference type="Google" id="ProtNLM"/>
    </source>
</evidence>
<reference evidence="1 2" key="1">
    <citation type="submission" date="2020-07" db="EMBL/GenBank/DDBJ databases">
        <title>Sequencing the genomes of 1000 actinobacteria strains.</title>
        <authorList>
            <person name="Klenk H.-P."/>
        </authorList>
    </citation>
    <scope>NUCLEOTIDE SEQUENCE [LARGE SCALE GENOMIC DNA]</scope>
    <source>
        <strain evidence="1 2">DSM 26341</strain>
    </source>
</reference>
<dbReference type="Gene3D" id="3.40.720.10">
    <property type="entry name" value="Alkaline Phosphatase, subunit A"/>
    <property type="match status" value="1"/>
</dbReference>
<comment type="caution">
    <text evidence="1">The sequence shown here is derived from an EMBL/GenBank/DDBJ whole genome shotgun (WGS) entry which is preliminary data.</text>
</comment>
<dbReference type="Proteomes" id="UP000539111">
    <property type="component" value="Unassembled WGS sequence"/>
</dbReference>
<keyword evidence="2" id="KW-1185">Reference proteome</keyword>
<accession>A0A7Z0D2Z3</accession>
<dbReference type="InterPro" id="IPR017850">
    <property type="entry name" value="Alkaline_phosphatase_core_sf"/>
</dbReference>
<name>A0A7Z0D2Z3_9MICO</name>
<organism evidence="1 2">
    <name type="scientific">Spelaeicoccus albus</name>
    <dbReference type="NCBI Taxonomy" id="1280376"/>
    <lineage>
        <taxon>Bacteria</taxon>
        <taxon>Bacillati</taxon>
        <taxon>Actinomycetota</taxon>
        <taxon>Actinomycetes</taxon>
        <taxon>Micrococcales</taxon>
        <taxon>Brevibacteriaceae</taxon>
        <taxon>Spelaeicoccus</taxon>
    </lineage>
</organism>
<gene>
    <name evidence="1" type="ORF">BJY26_002224</name>
</gene>
<dbReference type="PANTHER" id="PTHR10151">
    <property type="entry name" value="ECTONUCLEOTIDE PYROPHOSPHATASE/PHOSPHODIESTERASE"/>
    <property type="match status" value="1"/>
</dbReference>
<dbReference type="AlphaFoldDB" id="A0A7Z0D2Z3"/>
<evidence type="ECO:0000313" key="2">
    <source>
        <dbReference type="Proteomes" id="UP000539111"/>
    </source>
</evidence>
<dbReference type="PANTHER" id="PTHR10151:SF120">
    <property type="entry name" value="BIS(5'-ADENOSYL)-TRIPHOSPHATASE"/>
    <property type="match status" value="1"/>
</dbReference>
<proteinExistence type="predicted"/>
<dbReference type="EMBL" id="JACBZP010000001">
    <property type="protein sequence ID" value="NYI67918.1"/>
    <property type="molecule type" value="Genomic_DNA"/>
</dbReference>
<dbReference type="GO" id="GO:0016787">
    <property type="term" value="F:hydrolase activity"/>
    <property type="evidence" value="ECO:0007669"/>
    <property type="project" value="UniProtKB-ARBA"/>
</dbReference>
<dbReference type="Pfam" id="PF01663">
    <property type="entry name" value="Phosphodiest"/>
    <property type="match status" value="1"/>
</dbReference>
<protein>
    <recommendedName>
        <fullName evidence="3">Type I phosphodiesterase/nucleotide pyrophosphatase</fullName>
    </recommendedName>
</protein>
<dbReference type="RefSeq" id="WP_179428240.1">
    <property type="nucleotide sequence ID" value="NZ_JACBZP010000001.1"/>
</dbReference>
<evidence type="ECO:0000313" key="1">
    <source>
        <dbReference type="EMBL" id="NYI67918.1"/>
    </source>
</evidence>
<dbReference type="SUPFAM" id="SSF53649">
    <property type="entry name" value="Alkaline phosphatase-like"/>
    <property type="match status" value="1"/>
</dbReference>
<sequence length="380" mass="40764">MDGLRFAPPRYDEGGLADVLPGVARALGVDPALPRRPYPLDFGEARSAVVVLIDGLGGRMLSGHAAHTPYLRGLLRTGRRLQAGFPSTTANSLSTLGTGLLPGAHGVVGYRVLDPDLDVILNQLTWNKPTDPKTWVPAPTLLEVLSETQLDVVSFGEAKFAARGLNQASLRGGRFVPSKTLRERVDHAAGELRRPGSHLAYLYWGDLDKIGHQHGVDSWAWLEELERIDSELKRLAASVPPDTLLVITADHGMVDVPHADRLDLADRPELRAGLRHVGGEPRAVHLYAESGATPDVAAAWRETVGDKAEVITRDEAIAEGLFGPVAPRNLERIGNVLVISAPGFSVVDSANESPAALALIGHHGGLTLDELEIPLLWTVS</sequence>
<dbReference type="InterPro" id="IPR002591">
    <property type="entry name" value="Phosphodiest/P_Trfase"/>
</dbReference>